<keyword evidence="4 12" id="KW-0460">Magnesium</keyword>
<proteinExistence type="inferred from homology"/>
<evidence type="ECO:0000256" key="3">
    <source>
        <dbReference type="ARBA" id="ARBA00022723"/>
    </source>
</evidence>
<evidence type="ECO:0000256" key="6">
    <source>
        <dbReference type="ARBA" id="ARBA00023002"/>
    </source>
</evidence>
<comment type="cofactor">
    <cofactor evidence="12">
        <name>Mg(2+)</name>
        <dbReference type="ChEBI" id="CHEBI:18420"/>
    </cofactor>
    <cofactor evidence="12">
        <name>Mn(2+)</name>
        <dbReference type="ChEBI" id="CHEBI:29035"/>
    </cofactor>
    <text evidence="12">Binds 1 Mg(2+) or Mn(2+) ion per subunit.</text>
</comment>
<comment type="catalytic activity">
    <reaction evidence="7 9">
        <text>D-threo-isocitrate + NADP(+) = 2-oxoglutarate + CO2 + NADPH</text>
        <dbReference type="Rhea" id="RHEA:19629"/>
        <dbReference type="ChEBI" id="CHEBI:15562"/>
        <dbReference type="ChEBI" id="CHEBI:16526"/>
        <dbReference type="ChEBI" id="CHEBI:16810"/>
        <dbReference type="ChEBI" id="CHEBI:57783"/>
        <dbReference type="ChEBI" id="CHEBI:58349"/>
        <dbReference type="EC" id="1.1.1.42"/>
    </reaction>
</comment>
<comment type="similarity">
    <text evidence="8 9">Belongs to the monomeric-type IDH family.</text>
</comment>
<evidence type="ECO:0000256" key="5">
    <source>
        <dbReference type="ARBA" id="ARBA00022857"/>
    </source>
</evidence>
<evidence type="ECO:0000256" key="11">
    <source>
        <dbReference type="PIRSR" id="PIRSR009407-2"/>
    </source>
</evidence>
<dbReference type="PIRSF" id="PIRSF009407">
    <property type="entry name" value="IDH_monmr"/>
    <property type="match status" value="1"/>
</dbReference>
<feature type="binding site" evidence="13">
    <location>
        <begin position="80"/>
        <end position="85"/>
    </location>
    <ligand>
        <name>NADP(+)</name>
        <dbReference type="ChEBI" id="CHEBI:58349"/>
    </ligand>
</feature>
<evidence type="ECO:0000256" key="13">
    <source>
        <dbReference type="PIRSR" id="PIRSR009407-4"/>
    </source>
</evidence>
<dbReference type="InterPro" id="IPR004436">
    <property type="entry name" value="Isocitrate_DH_NADP_mono"/>
</dbReference>
<keyword evidence="2 9" id="KW-0816">Tricarboxylic acid cycle</keyword>
<keyword evidence="1 9" id="KW-0329">Glyoxylate bypass</keyword>
<feature type="binding site" evidence="12">
    <location>
        <position position="547"/>
    </location>
    <ligand>
        <name>Mg(2+)</name>
        <dbReference type="ChEBI" id="CHEBI:18420"/>
    </ligand>
</feature>
<dbReference type="EC" id="1.1.1.42" evidence="9"/>
<dbReference type="NCBIfam" id="TIGR00178">
    <property type="entry name" value="monomer_idh"/>
    <property type="match status" value="1"/>
</dbReference>
<dbReference type="GO" id="GO:0006099">
    <property type="term" value="P:tricarboxylic acid cycle"/>
    <property type="evidence" value="ECO:0007669"/>
    <property type="project" value="UniProtKB-KW"/>
</dbReference>
<evidence type="ECO:0000256" key="2">
    <source>
        <dbReference type="ARBA" id="ARBA00022532"/>
    </source>
</evidence>
<dbReference type="GO" id="GO:0046872">
    <property type="term" value="F:metal ion binding"/>
    <property type="evidence" value="ECO:0007669"/>
    <property type="project" value="UniProtKB-KW"/>
</dbReference>
<feature type="binding site" evidence="12">
    <location>
        <position position="348"/>
    </location>
    <ligand>
        <name>Mg(2+)</name>
        <dbReference type="ChEBI" id="CHEBI:18420"/>
    </ligand>
</feature>
<keyword evidence="3 12" id="KW-0479">Metal-binding</keyword>
<reference evidence="14 15" key="1">
    <citation type="submission" date="2017-08" db="EMBL/GenBank/DDBJ databases">
        <title>The complete genome sequence of Maribacter sp. B1, isolated from deep-sea sediment.</title>
        <authorList>
            <person name="Wu Y.-H."/>
            <person name="Cheng H."/>
            <person name="Xu X.-W."/>
        </authorList>
    </citation>
    <scope>NUCLEOTIDE SEQUENCE [LARGE SCALE GENOMIC DNA]</scope>
    <source>
        <strain evidence="14 15">B1</strain>
    </source>
</reference>
<dbReference type="Gene3D" id="3.40.718.10">
    <property type="entry name" value="Isopropylmalate Dehydrogenase"/>
    <property type="match status" value="2"/>
</dbReference>
<evidence type="ECO:0000256" key="4">
    <source>
        <dbReference type="ARBA" id="ARBA00022842"/>
    </source>
</evidence>
<dbReference type="EMBL" id="CP022957">
    <property type="protein sequence ID" value="ASV31942.1"/>
    <property type="molecule type" value="Genomic_DNA"/>
</dbReference>
<feature type="binding site" evidence="13">
    <location>
        <position position="648"/>
    </location>
    <ligand>
        <name>NADP(+)</name>
        <dbReference type="ChEBI" id="CHEBI:58349"/>
    </ligand>
</feature>
<accession>A0A223V9F6</accession>
<evidence type="ECO:0000313" key="15">
    <source>
        <dbReference type="Proteomes" id="UP000215244"/>
    </source>
</evidence>
<feature type="binding site" evidence="13">
    <location>
        <position position="133"/>
    </location>
    <ligand>
        <name>NADP(+)</name>
        <dbReference type="ChEBI" id="CHEBI:58349"/>
    </ligand>
</feature>
<evidence type="ECO:0000313" key="14">
    <source>
        <dbReference type="EMBL" id="ASV31942.1"/>
    </source>
</evidence>
<gene>
    <name evidence="14" type="ORF">CJ263_17930</name>
</gene>
<feature type="site" description="Critical for catalysis" evidence="10">
    <location>
        <position position="253"/>
    </location>
</feature>
<keyword evidence="15" id="KW-1185">Reference proteome</keyword>
<evidence type="ECO:0000256" key="8">
    <source>
        <dbReference type="ARBA" id="ARBA00046318"/>
    </source>
</evidence>
<feature type="binding site" evidence="13">
    <location>
        <begin position="599"/>
        <end position="601"/>
    </location>
    <ligand>
        <name>NADP(+)</name>
        <dbReference type="ChEBI" id="CHEBI:58349"/>
    </ligand>
</feature>
<dbReference type="GO" id="GO:0006097">
    <property type="term" value="P:glyoxylate cycle"/>
    <property type="evidence" value="ECO:0007669"/>
    <property type="project" value="UniProtKB-KW"/>
</dbReference>
<dbReference type="SUPFAM" id="SSF53659">
    <property type="entry name" value="Isocitrate/Isopropylmalate dehydrogenase-like"/>
    <property type="match status" value="1"/>
</dbReference>
<feature type="binding site" evidence="11">
    <location>
        <position position="143"/>
    </location>
    <ligand>
        <name>D-threo-isocitrate</name>
        <dbReference type="ChEBI" id="CHEBI:15562"/>
    </ligand>
</feature>
<evidence type="ECO:0000256" key="10">
    <source>
        <dbReference type="PIRSR" id="PIRSR009407-1"/>
    </source>
</evidence>
<evidence type="ECO:0000256" key="1">
    <source>
        <dbReference type="ARBA" id="ARBA00022435"/>
    </source>
</evidence>
<dbReference type="GO" id="GO:0004450">
    <property type="term" value="F:isocitrate dehydrogenase (NADP+) activity"/>
    <property type="evidence" value="ECO:0007669"/>
    <property type="project" value="UniProtKB-EC"/>
</dbReference>
<dbReference type="PANTHER" id="PTHR36999">
    <property type="entry name" value="ISOCITRATE DEHYDROGENASE [NADP]"/>
    <property type="match status" value="1"/>
</dbReference>
<evidence type="ECO:0000256" key="12">
    <source>
        <dbReference type="PIRSR" id="PIRSR009407-3"/>
    </source>
</evidence>
<feature type="binding site" evidence="11">
    <location>
        <begin position="130"/>
        <end position="137"/>
    </location>
    <ligand>
        <name>substrate</name>
    </ligand>
</feature>
<sequence length="739" mass="81802">MSKIFYTKTDEAPALATASFLPIVKAFTKTSGIEIETKNISLAGRIAALFPEYLTEEQKVPNDLDVLGELAKQPEANIIKLPNISASIPQLKEAIAELQSKGYKLPDYPDEPKTEEEKVIKSKYDKVKGSAVNPVLREGNSDRRAPRAVKNYAKKNPHSMGAWSADSKTHVATMSHGDFKSNEKSITIPSATEVQIVLKTENGAKKVLKEKLSLQDGEIIDATVMSKKALLVFLKEQVKDAKEKGVLFSVHLKATMMKVSDPVIFGHVVETFFKPVFDKYSTTFEKIGVNPNDGLEVLYNKLEKLPTNEKTEIENKIQAVLEDGPSLAMVNSDKGITNLHVPSDIIIDASMPAMIRNSGQMWNAEGKPQDTKAVIPDSSYAGIYSATIDFCKEHGAFDPTTMGTVPNVGLMAQKAEEYGSHDKTFEIKEAGSVQVIDLNSDKVLLEHSVEEGDIWRMCQVKDAPIEDWIKLAVSRARATNDPAIFWLDENRAHDRELIKKVNLYLPQQDTDGLDIQIMSPEKATQYTLKRIKEGKDTISVSGNVLRDYLTDLFPILEVGTSAKMLSIVPLMNGGGLFETGAGGSAPKHVEQFLEEGHLRWDSLGEFLALGVSLEFYGEKNNNPKAKILGDALDAATEKFLLNDKSPSRKVKELDTRGSHFYLAKYWAEALSKQDNDAELKSIFTKIYAQIQNKEEQILNDLLDAQGSAQDIGGYYKPNPNLESIAMRPSDAFNKILQSI</sequence>
<feature type="binding site" evidence="13">
    <location>
        <position position="588"/>
    </location>
    <ligand>
        <name>NADP(+)</name>
        <dbReference type="ChEBI" id="CHEBI:58349"/>
    </ligand>
</feature>
<dbReference type="OrthoDB" id="9807643at2"/>
<dbReference type="AlphaFoldDB" id="A0A223V9F6"/>
<organism evidence="14 15">
    <name type="scientific">Maribacter cobaltidurans</name>
    <dbReference type="NCBI Taxonomy" id="1178778"/>
    <lineage>
        <taxon>Bacteria</taxon>
        <taxon>Pseudomonadati</taxon>
        <taxon>Bacteroidota</taxon>
        <taxon>Flavobacteriia</taxon>
        <taxon>Flavobacteriales</taxon>
        <taxon>Flavobacteriaceae</taxon>
        <taxon>Maribacter</taxon>
    </lineage>
</organism>
<evidence type="ECO:0000256" key="7">
    <source>
        <dbReference type="ARBA" id="ARBA00023554"/>
    </source>
</evidence>
<keyword evidence="6 9" id="KW-0560">Oxidoreductase</keyword>
<dbReference type="PANTHER" id="PTHR36999:SF1">
    <property type="entry name" value="ISOCITRATE DEHYDROGENASE (NADP(+))"/>
    <property type="match status" value="1"/>
</dbReference>
<feature type="binding site" evidence="12">
    <location>
        <position position="551"/>
    </location>
    <ligand>
        <name>Mg(2+)</name>
        <dbReference type="ChEBI" id="CHEBI:18420"/>
    </ligand>
</feature>
<feature type="binding site" evidence="11">
    <location>
        <position position="546"/>
    </location>
    <ligand>
        <name>D-threo-isocitrate</name>
        <dbReference type="ChEBI" id="CHEBI:15562"/>
    </ligand>
</feature>
<dbReference type="RefSeq" id="WP_094998527.1">
    <property type="nucleotide sequence ID" value="NZ_BMJL01000005.1"/>
</dbReference>
<feature type="site" description="Critical for catalysis" evidence="10">
    <location>
        <position position="418"/>
    </location>
</feature>
<dbReference type="KEGG" id="marb:CJ263_17930"/>
<evidence type="ECO:0000256" key="9">
    <source>
        <dbReference type="PIRNR" id="PIRNR009407"/>
    </source>
</evidence>
<keyword evidence="5 9" id="KW-0521">NADP</keyword>
<name>A0A223V9F6_9FLAO</name>
<dbReference type="Pfam" id="PF03971">
    <property type="entry name" value="IDH"/>
    <property type="match status" value="1"/>
</dbReference>
<dbReference type="Proteomes" id="UP000215244">
    <property type="component" value="Chromosome"/>
</dbReference>
<feature type="binding site" evidence="13">
    <location>
        <begin position="583"/>
        <end position="584"/>
    </location>
    <ligand>
        <name>NADP(+)</name>
        <dbReference type="ChEBI" id="CHEBI:58349"/>
    </ligand>
</feature>
<protein>
    <recommendedName>
        <fullName evidence="9">Isocitrate dehydrogenase [NADP]</fullName>
        <ecNumber evidence="9">1.1.1.42</ecNumber>
    </recommendedName>
    <alternativeName>
        <fullName evidence="9">Oxalosuccinate decarboxylase</fullName>
    </alternativeName>
</protein>